<dbReference type="AlphaFoldDB" id="A0A5N6R1K9"/>
<keyword evidence="2" id="KW-1133">Transmembrane helix</keyword>
<evidence type="ECO:0000313" key="3">
    <source>
        <dbReference type="EMBL" id="KAE8023679.1"/>
    </source>
</evidence>
<dbReference type="Proteomes" id="UP000327013">
    <property type="component" value="Chromosome 3"/>
</dbReference>
<reference evidence="3 4" key="1">
    <citation type="submission" date="2019-06" db="EMBL/GenBank/DDBJ databases">
        <title>A chromosomal-level reference genome of Carpinus fangiana (Coryloideae, Betulaceae).</title>
        <authorList>
            <person name="Yang X."/>
            <person name="Wang Z."/>
            <person name="Zhang L."/>
            <person name="Hao G."/>
            <person name="Liu J."/>
            <person name="Yang Y."/>
        </authorList>
    </citation>
    <scope>NUCLEOTIDE SEQUENCE [LARGE SCALE GENOMIC DNA]</scope>
    <source>
        <strain evidence="3">Cfa_2016G</strain>
        <tissue evidence="3">Leaf</tissue>
    </source>
</reference>
<evidence type="ECO:0000256" key="2">
    <source>
        <dbReference type="SAM" id="Phobius"/>
    </source>
</evidence>
<accession>A0A5N6R1K9</accession>
<protein>
    <submittedName>
        <fullName evidence="3">Uncharacterized protein</fullName>
    </submittedName>
</protein>
<sequence>MTKKNQRSTVEKRRSTKKEEAEYDKEKTEVNKEYDKYIASLRSTKYSSMSDGGKNLVAKESSKNLSNYMLHLSVMCPFMLPIGIGMIRFRDTCEETKELSKEIGLLSKDKVRKILFEVCTEVVPTKVKGDRSKSVLFDGCMLANQLQKMAEKERSQKTIGL</sequence>
<evidence type="ECO:0000256" key="1">
    <source>
        <dbReference type="SAM" id="MobiDB-lite"/>
    </source>
</evidence>
<proteinExistence type="predicted"/>
<feature type="compositionally biased region" description="Basic and acidic residues" evidence="1">
    <location>
        <begin position="9"/>
        <end position="27"/>
    </location>
</feature>
<organism evidence="3 4">
    <name type="scientific">Carpinus fangiana</name>
    <dbReference type="NCBI Taxonomy" id="176857"/>
    <lineage>
        <taxon>Eukaryota</taxon>
        <taxon>Viridiplantae</taxon>
        <taxon>Streptophyta</taxon>
        <taxon>Embryophyta</taxon>
        <taxon>Tracheophyta</taxon>
        <taxon>Spermatophyta</taxon>
        <taxon>Magnoliopsida</taxon>
        <taxon>eudicotyledons</taxon>
        <taxon>Gunneridae</taxon>
        <taxon>Pentapetalae</taxon>
        <taxon>rosids</taxon>
        <taxon>fabids</taxon>
        <taxon>Fagales</taxon>
        <taxon>Betulaceae</taxon>
        <taxon>Carpinus</taxon>
    </lineage>
</organism>
<keyword evidence="4" id="KW-1185">Reference proteome</keyword>
<dbReference type="OrthoDB" id="1689146at2759"/>
<keyword evidence="2" id="KW-0812">Transmembrane</keyword>
<evidence type="ECO:0000313" key="4">
    <source>
        <dbReference type="Proteomes" id="UP000327013"/>
    </source>
</evidence>
<feature type="transmembrane region" description="Helical" evidence="2">
    <location>
        <begin position="68"/>
        <end position="87"/>
    </location>
</feature>
<gene>
    <name evidence="3" type="ORF">FH972_009351</name>
</gene>
<feature type="region of interest" description="Disordered" evidence="1">
    <location>
        <begin position="1"/>
        <end position="27"/>
    </location>
</feature>
<dbReference type="EMBL" id="CM017323">
    <property type="protein sequence ID" value="KAE8023679.1"/>
    <property type="molecule type" value="Genomic_DNA"/>
</dbReference>
<keyword evidence="2" id="KW-0472">Membrane</keyword>
<name>A0A5N6R1K9_9ROSI</name>